<reference evidence="2 3" key="1">
    <citation type="submission" date="2019-03" db="EMBL/GenBank/DDBJ databases">
        <title>Genomic Encyclopedia of Type Strains, Phase IV (KMG-IV): sequencing the most valuable type-strain genomes for metagenomic binning, comparative biology and taxonomic classification.</title>
        <authorList>
            <person name="Goeker M."/>
        </authorList>
    </citation>
    <scope>NUCLEOTIDE SEQUENCE [LARGE SCALE GENOMIC DNA]</scope>
    <source>
        <strain evidence="2 3">DSM 25903</strain>
    </source>
</reference>
<dbReference type="Proteomes" id="UP000295122">
    <property type="component" value="Unassembled WGS sequence"/>
</dbReference>
<keyword evidence="3" id="KW-1185">Reference proteome</keyword>
<evidence type="ECO:0000313" key="2">
    <source>
        <dbReference type="EMBL" id="TDR90029.1"/>
    </source>
</evidence>
<dbReference type="AlphaFoldDB" id="A0A4V3DXT7"/>
<proteinExistence type="predicted"/>
<dbReference type="Gene3D" id="1.20.120.520">
    <property type="entry name" value="nmb1532 protein domain like"/>
    <property type="match status" value="1"/>
</dbReference>
<dbReference type="InterPro" id="IPR012312">
    <property type="entry name" value="Hemerythrin-like"/>
</dbReference>
<evidence type="ECO:0000259" key="1">
    <source>
        <dbReference type="Pfam" id="PF01814"/>
    </source>
</evidence>
<evidence type="ECO:0000313" key="3">
    <source>
        <dbReference type="Proteomes" id="UP000295122"/>
    </source>
</evidence>
<dbReference type="Pfam" id="PF01814">
    <property type="entry name" value="Hemerythrin"/>
    <property type="match status" value="1"/>
</dbReference>
<gene>
    <name evidence="2" type="ORF">EV668_2867</name>
</gene>
<sequence>MSTSARQGAGSGGDGSGPACENPAACPIETGCIGGRYLPCIDVVRAHEHKLKVCDALEAIADDLPSRVDRLQCLVVASYLVPLLRECHRFEEETVFPAYARSRGTGAVLDRLKGEHLIDEGAADDLTDLLLQTGRGRPIENPEAFGYMLRAFFESARRHVAFERDHVLPAIIACRGGAEAG</sequence>
<feature type="domain" description="Hemerythrin-like" evidence="1">
    <location>
        <begin position="44"/>
        <end position="171"/>
    </location>
</feature>
<protein>
    <submittedName>
        <fullName evidence="2">Hemerythrin HHE cation binding domain-containing protein</fullName>
    </submittedName>
</protein>
<name>A0A4V3DXT7_9HYPH</name>
<dbReference type="RefSeq" id="WP_342636835.1">
    <property type="nucleotide sequence ID" value="NZ_SNZR01000013.1"/>
</dbReference>
<organism evidence="2 3">
    <name type="scientific">Enterovirga rhinocerotis</name>
    <dbReference type="NCBI Taxonomy" id="1339210"/>
    <lineage>
        <taxon>Bacteria</taxon>
        <taxon>Pseudomonadati</taxon>
        <taxon>Pseudomonadota</taxon>
        <taxon>Alphaproteobacteria</taxon>
        <taxon>Hyphomicrobiales</taxon>
        <taxon>Methylobacteriaceae</taxon>
        <taxon>Enterovirga</taxon>
    </lineage>
</organism>
<dbReference type="EMBL" id="SNZR01000013">
    <property type="protein sequence ID" value="TDR90029.1"/>
    <property type="molecule type" value="Genomic_DNA"/>
</dbReference>
<accession>A0A4V3DXT7</accession>
<comment type="caution">
    <text evidence="2">The sequence shown here is derived from an EMBL/GenBank/DDBJ whole genome shotgun (WGS) entry which is preliminary data.</text>
</comment>